<feature type="compositionally biased region" description="Low complexity" evidence="1">
    <location>
        <begin position="230"/>
        <end position="263"/>
    </location>
</feature>
<keyword evidence="4" id="KW-1185">Reference proteome</keyword>
<sequence>MALSFNWPNSCADTDYAGFDNVVGQSACYIFNQIAPPCLARLGERPLDQSSCACNTVLYSLQYVCALCSNDPSGQTTFWRYADLLDCETFMEGHYPPSMVVPPDVPIPGWALLDLDPSGAFDVEHARIVVTSNQPASMPSPTDVSATRITTTISTTPTQAFTPSESQIATSRSSDSASPSATTASVLRPSAFEGGVSFESPPPTITDTNFAPSAASTVPGSTLVDTQTLSAGASSSSNSGTANTEASTSTSVPAATSTATMSSPSPAIRHWVAIVAALSSAAGIAFPIFLALLITRRRQARRQTGKAAIAAQTRSMFPHDVRPEVIQQMQETDESPRMAAGLPFGLYNPENPSTLPPPYSQVFHSSATGPSSYRGQSEL</sequence>
<protein>
    <submittedName>
        <fullName evidence="3">Uncharacterized protein</fullName>
    </submittedName>
</protein>
<dbReference type="AlphaFoldDB" id="A0A1Y2J6F4"/>
<keyword evidence="2" id="KW-0812">Transmembrane</keyword>
<feature type="compositionally biased region" description="Polar residues" evidence="1">
    <location>
        <begin position="205"/>
        <end position="229"/>
    </location>
</feature>
<feature type="region of interest" description="Disordered" evidence="1">
    <location>
        <begin position="153"/>
        <end position="263"/>
    </location>
</feature>
<reference evidence="3 4" key="1">
    <citation type="journal article" date="2015" name="Biotechnol. Biofuels">
        <title>Enhanced degradation of softwood versus hardwood by the white-rot fungus Pycnoporus coccineus.</title>
        <authorList>
            <person name="Couturier M."/>
            <person name="Navarro D."/>
            <person name="Chevret D."/>
            <person name="Henrissat B."/>
            <person name="Piumi F."/>
            <person name="Ruiz-Duenas F.J."/>
            <person name="Martinez A.T."/>
            <person name="Grigoriev I.V."/>
            <person name="Riley R."/>
            <person name="Lipzen A."/>
            <person name="Berrin J.G."/>
            <person name="Master E.R."/>
            <person name="Rosso M.N."/>
        </authorList>
    </citation>
    <scope>NUCLEOTIDE SEQUENCE [LARGE SCALE GENOMIC DNA]</scope>
    <source>
        <strain evidence="3 4">BRFM310</strain>
    </source>
</reference>
<accession>A0A1Y2J6F4</accession>
<proteinExistence type="predicted"/>
<evidence type="ECO:0000256" key="2">
    <source>
        <dbReference type="SAM" id="Phobius"/>
    </source>
</evidence>
<gene>
    <name evidence="3" type="ORF">PYCCODRAFT_351996</name>
</gene>
<keyword evidence="2" id="KW-1133">Transmembrane helix</keyword>
<evidence type="ECO:0000313" key="4">
    <source>
        <dbReference type="Proteomes" id="UP000193067"/>
    </source>
</evidence>
<dbReference type="EMBL" id="KZ084087">
    <property type="protein sequence ID" value="OSD07802.1"/>
    <property type="molecule type" value="Genomic_DNA"/>
</dbReference>
<feature type="region of interest" description="Disordered" evidence="1">
    <location>
        <begin position="332"/>
        <end position="379"/>
    </location>
</feature>
<organism evidence="3 4">
    <name type="scientific">Trametes coccinea (strain BRFM310)</name>
    <name type="common">Pycnoporus coccineus</name>
    <dbReference type="NCBI Taxonomy" id="1353009"/>
    <lineage>
        <taxon>Eukaryota</taxon>
        <taxon>Fungi</taxon>
        <taxon>Dikarya</taxon>
        <taxon>Basidiomycota</taxon>
        <taxon>Agaricomycotina</taxon>
        <taxon>Agaricomycetes</taxon>
        <taxon>Polyporales</taxon>
        <taxon>Polyporaceae</taxon>
        <taxon>Trametes</taxon>
    </lineage>
</organism>
<name>A0A1Y2J6F4_TRAC3</name>
<evidence type="ECO:0000256" key="1">
    <source>
        <dbReference type="SAM" id="MobiDB-lite"/>
    </source>
</evidence>
<dbReference type="Proteomes" id="UP000193067">
    <property type="component" value="Unassembled WGS sequence"/>
</dbReference>
<feature type="transmembrane region" description="Helical" evidence="2">
    <location>
        <begin position="271"/>
        <end position="294"/>
    </location>
</feature>
<feature type="compositionally biased region" description="Polar residues" evidence="1">
    <location>
        <begin position="362"/>
        <end position="379"/>
    </location>
</feature>
<feature type="compositionally biased region" description="Low complexity" evidence="1">
    <location>
        <begin position="153"/>
        <end position="185"/>
    </location>
</feature>
<evidence type="ECO:0000313" key="3">
    <source>
        <dbReference type="EMBL" id="OSD07802.1"/>
    </source>
</evidence>
<keyword evidence="2" id="KW-0472">Membrane</keyword>